<dbReference type="Pfam" id="PF00233">
    <property type="entry name" value="PDEase_I"/>
    <property type="match status" value="1"/>
</dbReference>
<dbReference type="InterPro" id="IPR036971">
    <property type="entry name" value="PDEase_catalytic_dom_sf"/>
</dbReference>
<dbReference type="GO" id="GO:0004114">
    <property type="term" value="F:3',5'-cyclic-nucleotide phosphodiesterase activity"/>
    <property type="evidence" value="ECO:0007669"/>
    <property type="project" value="InterPro"/>
</dbReference>
<keyword evidence="3" id="KW-0378">Hydrolase</keyword>
<dbReference type="EMBL" id="HBFR01024647">
    <property type="protein sequence ID" value="CAD8890452.1"/>
    <property type="molecule type" value="Transcribed_RNA"/>
</dbReference>
<dbReference type="GO" id="GO:0046872">
    <property type="term" value="F:metal ion binding"/>
    <property type="evidence" value="ECO:0007669"/>
    <property type="project" value="UniProtKB-KW"/>
</dbReference>
<evidence type="ECO:0000256" key="3">
    <source>
        <dbReference type="RuleBase" id="RU363067"/>
    </source>
</evidence>
<accession>A0A7S1BMB6</accession>
<dbReference type="Gene3D" id="1.10.1300.10">
    <property type="entry name" value="3'5'-cyclic nucleotide phosphodiesterase, catalytic domain"/>
    <property type="match status" value="1"/>
</dbReference>
<dbReference type="PANTHER" id="PTHR16305:SF28">
    <property type="entry name" value="GUANYLATE CYCLASE DOMAIN-CONTAINING PROTEIN"/>
    <property type="match status" value="1"/>
</dbReference>
<keyword evidence="1" id="KW-0547">Nucleotide-binding</keyword>
<dbReference type="SUPFAM" id="SSF52540">
    <property type="entry name" value="P-loop containing nucleoside triphosphate hydrolases"/>
    <property type="match status" value="1"/>
</dbReference>
<dbReference type="GO" id="GO:0004016">
    <property type="term" value="F:adenylate cyclase activity"/>
    <property type="evidence" value="ECO:0007669"/>
    <property type="project" value="TreeGrafter"/>
</dbReference>
<keyword evidence="2" id="KW-0067">ATP-binding</keyword>
<dbReference type="InterPro" id="IPR023174">
    <property type="entry name" value="PDEase_CS"/>
</dbReference>
<dbReference type="InterPro" id="IPR002073">
    <property type="entry name" value="PDEase_catalytic_dom"/>
</dbReference>
<keyword evidence="3" id="KW-0479">Metal-binding</keyword>
<dbReference type="GO" id="GO:0005737">
    <property type="term" value="C:cytoplasm"/>
    <property type="evidence" value="ECO:0007669"/>
    <property type="project" value="TreeGrafter"/>
</dbReference>
<feature type="domain" description="PDEase" evidence="4">
    <location>
        <begin position="992"/>
        <end position="1260"/>
    </location>
</feature>
<dbReference type="EC" id="3.1.4.-" evidence="3"/>
<proteinExistence type="inferred from homology"/>
<evidence type="ECO:0000259" key="4">
    <source>
        <dbReference type="Pfam" id="PF00233"/>
    </source>
</evidence>
<comment type="cofactor">
    <cofactor evidence="3">
        <name>a divalent metal cation</name>
        <dbReference type="ChEBI" id="CHEBI:60240"/>
    </cofactor>
    <text evidence="3">Binds 2 divalent metal cations per subunit. Site 1 may preferentially bind zinc ions, while site 2 has a preference for magnesium and/or manganese ions.</text>
</comment>
<name>A0A7S1BMB6_9STRA</name>
<dbReference type="SUPFAM" id="SSF109604">
    <property type="entry name" value="HD-domain/PDEase-like"/>
    <property type="match status" value="1"/>
</dbReference>
<dbReference type="GO" id="GO:0007165">
    <property type="term" value="P:signal transduction"/>
    <property type="evidence" value="ECO:0007669"/>
    <property type="project" value="InterPro"/>
</dbReference>
<protein>
    <recommendedName>
        <fullName evidence="3">Phosphodiesterase</fullName>
        <ecNumber evidence="3">3.1.4.-</ecNumber>
    </recommendedName>
</protein>
<evidence type="ECO:0000256" key="1">
    <source>
        <dbReference type="ARBA" id="ARBA00022741"/>
    </source>
</evidence>
<dbReference type="GO" id="GO:0005524">
    <property type="term" value="F:ATP binding"/>
    <property type="evidence" value="ECO:0007669"/>
    <property type="project" value="UniProtKB-KW"/>
</dbReference>
<evidence type="ECO:0000256" key="2">
    <source>
        <dbReference type="ARBA" id="ARBA00022840"/>
    </source>
</evidence>
<comment type="similarity">
    <text evidence="3">Belongs to the cyclic nucleotide phosphodiesterase family.</text>
</comment>
<gene>
    <name evidence="5" type="ORF">CHYS00102_LOCUS17657</name>
</gene>
<sequence>MHIIEKISCIRVSSRRNIIIKKNVCTEYEEHFPFGVFRQIIRDILIEREHDAGYGSDSSLSTDGLDDGLTHNTSDTLHLESLQDLCAELNYSEELVNSVAENMLGLKPSGSSFKDEEKKLEPVDAVDLVSDIFLKCMSGNNFVFLALDDTQWMDSLSWKVVERIMDLGVNFMIICLSRPLTRNRDEGFLTTLQEEVKNSHHPRFFCLSLLPFSKNDVKNLLGAAFECDPSKIEENICDHLYETTGGMPYFTQEIISNLIKKDLIELKKSGSIGWRSELSKEVNIYSNVNDLLLHRLDDFKSEGRSLLQLCAVLGFEFSLSELLSVQCRGRRRKPKQVKEIQGILNRAVNERILLEISQGGSSYKRKGDNLSSQILRSEENEVCEKFYTFTHSIWLNCVLGTMLEDWKRDLHKTVASVLEIQGYGDLKDLKSANRLFGHWKYANNLMKAGELALKLGTYFHSLLLIREASDVCLEAIQMWKDVYPIKKEGVDIAGMSKTLIDSIAPDEIDLLARLHVAVARMGDGKETRIFYRKAYIILTQSPSAANMKDRRVFFAVISGLFVCVKNGLCEDRGLSVESLAKTFVEQAEIHGDPVHIARALSMESLAFASLGKFEDAIASQKKLEKIYSADELSKGIILEYASDRAAQNYGYSVTWYELLGHYEECDRQIKYILEEIMPMMPIQNVHNSLIILCPILWVLMDKQKSQEAETIFVTYVYDRFYEVYGKNSTTYYFSMYKPLRTLFLLAGEDEDRQKEEKYTSKQNYQSIENWVFSDRFDSIKEYISITMRPYGKDPHSILAEICYYLAVVQGQDKTRQKKLLHKGFELAQRSISKTKDDPGIECAYHRGKKILKKIQNVVGNLPHDNERDIGSIHARLELEHELISLEDISVFVNRVVKTSKDKFQSHDKTYSAGMFMATNIQSWEMLGQNERGLMYAIVDRHVMIDQVVALLEHRLSLALDAQVRKPRLSCEAKAELRAYVTCIESLYNQVEYHSFQHIVHAIISMNKLIEMVVNSQLIRESIIEEEVYYTHFLMIFSVLIHDVAHTGMSNKILLDQNHAFVGKYGCVSTAETLSIDLSINILFHNEFSKIKCAILPTIHHKIKFGKVIFSSILCTDIASSDRMKMCKMRFDTLKDTLDNSQHDMQPKKEVCGPQLCKLVSFKENFHKFSFLSDEELETYHSELVCTQETLKSMVLTESLMQTADIAHTMQDWKNFLKWNYRLYKELMNCHRQGFMHNPSQHWSQGEIGFFEGYVIPLATRTEFCFRNAPLKLVKLANNNLRRWRIQGDAVTKLFILGVENQEAEEDVLRKCFSLSHSVGDLN</sequence>
<dbReference type="InterPro" id="IPR027417">
    <property type="entry name" value="P-loop_NTPase"/>
</dbReference>
<evidence type="ECO:0000313" key="5">
    <source>
        <dbReference type="EMBL" id="CAD8890452.1"/>
    </source>
</evidence>
<organism evidence="5">
    <name type="scientific">Corethron hystrix</name>
    <dbReference type="NCBI Taxonomy" id="216773"/>
    <lineage>
        <taxon>Eukaryota</taxon>
        <taxon>Sar</taxon>
        <taxon>Stramenopiles</taxon>
        <taxon>Ochrophyta</taxon>
        <taxon>Bacillariophyta</taxon>
        <taxon>Coscinodiscophyceae</taxon>
        <taxon>Corethrophycidae</taxon>
        <taxon>Corethrales</taxon>
        <taxon>Corethraceae</taxon>
        <taxon>Corethron</taxon>
    </lineage>
</organism>
<reference evidence="5" key="1">
    <citation type="submission" date="2021-01" db="EMBL/GenBank/DDBJ databases">
        <authorList>
            <person name="Corre E."/>
            <person name="Pelletier E."/>
            <person name="Niang G."/>
            <person name="Scheremetjew M."/>
            <person name="Finn R."/>
            <person name="Kale V."/>
            <person name="Holt S."/>
            <person name="Cochrane G."/>
            <person name="Meng A."/>
            <person name="Brown T."/>
            <person name="Cohen L."/>
        </authorList>
    </citation>
    <scope>NUCLEOTIDE SEQUENCE</scope>
    <source>
        <strain evidence="5">308</strain>
    </source>
</reference>
<dbReference type="PROSITE" id="PS00126">
    <property type="entry name" value="PDEASE_I_1"/>
    <property type="match status" value="1"/>
</dbReference>
<dbReference type="PANTHER" id="PTHR16305">
    <property type="entry name" value="TESTICULAR SOLUBLE ADENYLYL CYCLASE"/>
    <property type="match status" value="1"/>
</dbReference>